<accession>A0A9X6QAH0</accession>
<dbReference type="Proteomes" id="UP000195077">
    <property type="component" value="Unassembled WGS sequence"/>
</dbReference>
<proteinExistence type="predicted"/>
<evidence type="ECO:0000256" key="1">
    <source>
        <dbReference type="SAM" id="MobiDB-lite"/>
    </source>
</evidence>
<gene>
    <name evidence="2" type="ORF">BK775_11695</name>
</gene>
<evidence type="ECO:0000313" key="2">
    <source>
        <dbReference type="EMBL" id="OUA27830.1"/>
    </source>
</evidence>
<evidence type="ECO:0000313" key="3">
    <source>
        <dbReference type="Proteomes" id="UP000195077"/>
    </source>
</evidence>
<comment type="caution">
    <text evidence="2">The sequence shown here is derived from an EMBL/GenBank/DDBJ whole genome shotgun (WGS) entry which is preliminary data.</text>
</comment>
<dbReference type="AlphaFoldDB" id="A0A9X6QAH0"/>
<dbReference type="RefSeq" id="WP_001256462.1">
    <property type="nucleotide sequence ID" value="NZ_CP146103.1"/>
</dbReference>
<name>A0A9X6QAH0_BACTU</name>
<dbReference type="EMBL" id="NFEN01000053">
    <property type="protein sequence ID" value="OUA27830.1"/>
    <property type="molecule type" value="Genomic_DNA"/>
</dbReference>
<feature type="region of interest" description="Disordered" evidence="1">
    <location>
        <begin position="1"/>
        <end position="21"/>
    </location>
</feature>
<protein>
    <submittedName>
        <fullName evidence="2">CopG family transcriptional regulator</fullName>
    </submittedName>
</protein>
<feature type="compositionally biased region" description="Basic residues" evidence="1">
    <location>
        <begin position="1"/>
        <end position="11"/>
    </location>
</feature>
<reference evidence="2 3" key="1">
    <citation type="submission" date="2016-10" db="EMBL/GenBank/DDBJ databases">
        <title>Comparative genomics of Bacillus thuringiensis reveals a path to pathogens against multiple invertebrate hosts.</title>
        <authorList>
            <person name="Zheng J."/>
            <person name="Gao Q."/>
            <person name="Liu H."/>
            <person name="Peng D."/>
            <person name="Ruan L."/>
            <person name="Sun M."/>
        </authorList>
    </citation>
    <scope>NUCLEOTIDE SEQUENCE [LARGE SCALE GENOMIC DNA]</scope>
    <source>
        <strain evidence="2">I13</strain>
    </source>
</reference>
<sequence length="61" mass="7018">MRSHGGKRKGSGRPSMGVTKKVSVNLPEEVWDLIERECEDENKKLAQVFREAILKKYSKEN</sequence>
<organism evidence="2 3">
    <name type="scientific">Bacillus thuringiensis</name>
    <dbReference type="NCBI Taxonomy" id="1428"/>
    <lineage>
        <taxon>Bacteria</taxon>
        <taxon>Bacillati</taxon>
        <taxon>Bacillota</taxon>
        <taxon>Bacilli</taxon>
        <taxon>Bacillales</taxon>
        <taxon>Bacillaceae</taxon>
        <taxon>Bacillus</taxon>
        <taxon>Bacillus cereus group</taxon>
    </lineage>
</organism>